<feature type="compositionally biased region" description="Pro residues" evidence="1">
    <location>
        <begin position="79"/>
        <end position="90"/>
    </location>
</feature>
<protein>
    <submittedName>
        <fullName evidence="2">Uncharacterized protein</fullName>
    </submittedName>
</protein>
<evidence type="ECO:0000313" key="2">
    <source>
        <dbReference type="EMBL" id="EET03551.1"/>
    </source>
</evidence>
<dbReference type="HOGENOM" id="CLU_2506366_0_0_4"/>
<gene>
    <name evidence="2" type="ORF">BURPS1710A_A2227</name>
</gene>
<proteinExistence type="predicted"/>
<dbReference type="AlphaFoldDB" id="A0A0E1VU83"/>
<feature type="compositionally biased region" description="Low complexity" evidence="1">
    <location>
        <begin position="27"/>
        <end position="41"/>
    </location>
</feature>
<dbReference type="EMBL" id="CM000833">
    <property type="protein sequence ID" value="EET03551.1"/>
    <property type="molecule type" value="Genomic_DNA"/>
</dbReference>
<organism evidence="2">
    <name type="scientific">Burkholderia pseudomallei 1710a</name>
    <dbReference type="NCBI Taxonomy" id="320371"/>
    <lineage>
        <taxon>Bacteria</taxon>
        <taxon>Pseudomonadati</taxon>
        <taxon>Pseudomonadota</taxon>
        <taxon>Betaproteobacteria</taxon>
        <taxon>Burkholderiales</taxon>
        <taxon>Burkholderiaceae</taxon>
        <taxon>Burkholderia</taxon>
        <taxon>pseudomallei group</taxon>
    </lineage>
</organism>
<reference evidence="2" key="1">
    <citation type="submission" date="2009-05" db="EMBL/GenBank/DDBJ databases">
        <authorList>
            <person name="Harkins D.M."/>
            <person name="DeShazer D."/>
            <person name="Woods D.E."/>
            <person name="Brinkac L.M."/>
            <person name="Brown K.A."/>
            <person name="Hung G.C."/>
            <person name="Tuanyok A."/>
            <person name="Zhang B."/>
            <person name="Nierman W.C."/>
        </authorList>
    </citation>
    <scope>NUCLEOTIDE SEQUENCE [LARGE SCALE GENOMIC DNA]</scope>
    <source>
        <strain evidence="2">1710a</strain>
    </source>
</reference>
<accession>A0A0E1VU83</accession>
<feature type="region of interest" description="Disordered" evidence="1">
    <location>
        <begin position="16"/>
        <end position="90"/>
    </location>
</feature>
<feature type="compositionally biased region" description="Basic and acidic residues" evidence="1">
    <location>
        <begin position="63"/>
        <end position="72"/>
    </location>
</feature>
<sequence>MFFACLRGALPLGPLAPDRCLRRSGRRAAPARSGSRRGAAGVRERAFPHRGTMPAEPAPRRCAAADHAERGAPRAAPDAAPPPPTFREPP</sequence>
<dbReference type="Proteomes" id="UP000001812">
    <property type="component" value="Chromosome II"/>
</dbReference>
<name>A0A0E1VU83_BURPE</name>
<evidence type="ECO:0000256" key="1">
    <source>
        <dbReference type="SAM" id="MobiDB-lite"/>
    </source>
</evidence>